<feature type="region of interest" description="Disordered" evidence="1">
    <location>
        <begin position="111"/>
        <end position="158"/>
    </location>
</feature>
<evidence type="ECO:0000313" key="3">
    <source>
        <dbReference type="Proteomes" id="UP000313359"/>
    </source>
</evidence>
<accession>A0A5C2SG73</accession>
<sequence>MTTTHLARGHRTSVARQRVRDVSMCRERQTSLSLSPALALCALRRQRMNCEAGRGSRWKNGARTVGLEHVCMNDGFDERNVVRFSIRHSGLDAPRSPELCLSSSRVRARCEPAAEQNRRMRYTSAAQFRSPRDDNMPPTNPHVHSHADEPRTTSQGPPERSIYIRWRLGTHDLATAVSVINLFRRPSRSLVNTGTAYASPDFRTGSWPLACGRVCGGGGGGGWDRRR</sequence>
<reference evidence="2" key="1">
    <citation type="journal article" date="2018" name="Genome Biol. Evol.">
        <title>Genomics and development of Lentinus tigrinus, a white-rot wood-decaying mushroom with dimorphic fruiting bodies.</title>
        <authorList>
            <person name="Wu B."/>
            <person name="Xu Z."/>
            <person name="Knudson A."/>
            <person name="Carlson A."/>
            <person name="Chen N."/>
            <person name="Kovaka S."/>
            <person name="LaButti K."/>
            <person name="Lipzen A."/>
            <person name="Pennachio C."/>
            <person name="Riley R."/>
            <person name="Schakwitz W."/>
            <person name="Umezawa K."/>
            <person name="Ohm R.A."/>
            <person name="Grigoriev I.V."/>
            <person name="Nagy L.G."/>
            <person name="Gibbons J."/>
            <person name="Hibbett D."/>
        </authorList>
    </citation>
    <scope>NUCLEOTIDE SEQUENCE [LARGE SCALE GENOMIC DNA]</scope>
    <source>
        <strain evidence="2">ALCF2SS1-6</strain>
    </source>
</reference>
<organism evidence="2 3">
    <name type="scientific">Lentinus tigrinus ALCF2SS1-6</name>
    <dbReference type="NCBI Taxonomy" id="1328759"/>
    <lineage>
        <taxon>Eukaryota</taxon>
        <taxon>Fungi</taxon>
        <taxon>Dikarya</taxon>
        <taxon>Basidiomycota</taxon>
        <taxon>Agaricomycotina</taxon>
        <taxon>Agaricomycetes</taxon>
        <taxon>Polyporales</taxon>
        <taxon>Polyporaceae</taxon>
        <taxon>Lentinus</taxon>
    </lineage>
</organism>
<evidence type="ECO:0000313" key="2">
    <source>
        <dbReference type="EMBL" id="RPD62631.1"/>
    </source>
</evidence>
<keyword evidence="3" id="KW-1185">Reference proteome</keyword>
<dbReference type="AlphaFoldDB" id="A0A5C2SG73"/>
<gene>
    <name evidence="2" type="ORF">L227DRAFT_431969</name>
</gene>
<name>A0A5C2SG73_9APHY</name>
<dbReference type="Proteomes" id="UP000313359">
    <property type="component" value="Unassembled WGS sequence"/>
</dbReference>
<protein>
    <submittedName>
        <fullName evidence="2">Uncharacterized protein</fullName>
    </submittedName>
</protein>
<evidence type="ECO:0000256" key="1">
    <source>
        <dbReference type="SAM" id="MobiDB-lite"/>
    </source>
</evidence>
<proteinExistence type="predicted"/>
<dbReference type="EMBL" id="ML122258">
    <property type="protein sequence ID" value="RPD62631.1"/>
    <property type="molecule type" value="Genomic_DNA"/>
</dbReference>